<dbReference type="InterPro" id="IPR036188">
    <property type="entry name" value="FAD/NAD-bd_sf"/>
</dbReference>
<keyword evidence="4" id="KW-1185">Reference proteome</keyword>
<name>D9WCJ9_9ACTN</name>
<feature type="domain" description="FAD-binding" evidence="2">
    <location>
        <begin position="24"/>
        <end position="209"/>
    </location>
</feature>
<dbReference type="PANTHER" id="PTHR43422">
    <property type="entry name" value="THIAMINE THIAZOLE SYNTHASE"/>
    <property type="match status" value="1"/>
</dbReference>
<evidence type="ECO:0000313" key="3">
    <source>
        <dbReference type="EMBL" id="EFL20946.1"/>
    </source>
</evidence>
<dbReference type="GO" id="GO:0071949">
    <property type="term" value="F:FAD binding"/>
    <property type="evidence" value="ECO:0007669"/>
    <property type="project" value="InterPro"/>
</dbReference>
<dbReference type="AlphaFoldDB" id="D9WCJ9"/>
<protein>
    <submittedName>
        <fullName evidence="3">Hydroxylase</fullName>
    </submittedName>
</protein>
<dbReference type="STRING" id="457427.SSOG_00658"/>
<evidence type="ECO:0000313" key="4">
    <source>
        <dbReference type="Proteomes" id="UP000003963"/>
    </source>
</evidence>
<dbReference type="HOGENOM" id="CLU_028028_2_0_11"/>
<feature type="region of interest" description="Disordered" evidence="1">
    <location>
        <begin position="1"/>
        <end position="21"/>
    </location>
</feature>
<accession>D9WCJ9</accession>
<dbReference type="PANTHER" id="PTHR43422:SF3">
    <property type="entry name" value="THIAMINE THIAZOLE SYNTHASE"/>
    <property type="match status" value="1"/>
</dbReference>
<gene>
    <name evidence="3" type="ORF">SSOG_00658</name>
</gene>
<dbReference type="SUPFAM" id="SSF51905">
    <property type="entry name" value="FAD/NAD(P)-binding domain"/>
    <property type="match status" value="1"/>
</dbReference>
<reference evidence="3 4" key="1">
    <citation type="submission" date="2009-02" db="EMBL/GenBank/DDBJ databases">
        <title>Annotation of Streptomyces hygroscopicus strain ATCC 53653.</title>
        <authorList>
            <consortium name="The Broad Institute Genome Sequencing Platform"/>
            <consortium name="Broad Institute Microbial Sequencing Center"/>
            <person name="Fischbach M."/>
            <person name="Godfrey P."/>
            <person name="Ward D."/>
            <person name="Young S."/>
            <person name="Zeng Q."/>
            <person name="Koehrsen M."/>
            <person name="Alvarado L."/>
            <person name="Berlin A.M."/>
            <person name="Bochicchio J."/>
            <person name="Borenstein D."/>
            <person name="Chapman S.B."/>
            <person name="Chen Z."/>
            <person name="Engels R."/>
            <person name="Freedman E."/>
            <person name="Gellesch M."/>
            <person name="Goldberg J."/>
            <person name="Griggs A."/>
            <person name="Gujja S."/>
            <person name="Heilman E.R."/>
            <person name="Heiman D.I."/>
            <person name="Hepburn T.A."/>
            <person name="Howarth C."/>
            <person name="Jen D."/>
            <person name="Larson L."/>
            <person name="Lewis B."/>
            <person name="Mehta T."/>
            <person name="Park D."/>
            <person name="Pearson M."/>
            <person name="Richards J."/>
            <person name="Roberts A."/>
            <person name="Saif S."/>
            <person name="Shea T.D."/>
            <person name="Shenoy N."/>
            <person name="Sisk P."/>
            <person name="Stolte C."/>
            <person name="Sykes S.N."/>
            <person name="Thomson T."/>
            <person name="Walk T."/>
            <person name="White J."/>
            <person name="Yandava C."/>
            <person name="Straight P."/>
            <person name="Clardy J."/>
            <person name="Hung D."/>
            <person name="Kolter R."/>
            <person name="Mekalanos J."/>
            <person name="Walker S."/>
            <person name="Walsh C.T."/>
            <person name="Wieland-Brown L.C."/>
            <person name="Haas B."/>
            <person name="Nusbaum C."/>
            <person name="Birren B."/>
        </authorList>
    </citation>
    <scope>NUCLEOTIDE SEQUENCE [LARGE SCALE GENOMIC DNA]</scope>
    <source>
        <strain evidence="3 4">ATCC 53653</strain>
    </source>
</reference>
<sequence>MPGTTRLGPYRSRSRGGGGMGRGDAVVVGGGLAGTLAAAALLGHVDTVTVVERDRYPEQPVFRKGVPQGRHLHVLLSGGRRALEKLLPGINAELEAAGAHRLEAPRDVITRAPNGWQHRFHEGRHATLSCTRALLDATVRTRVLAGAERSGTRVEVLQATEVTGLLGGADRVTGVRVRSRAAERAERELPADLVIDASGRGSRAPKWLGDLGHRAPREEVVDAGIGYCTQMFRPAAPWDMVMVIQPRPDCPRGAAWSPVEGGNWLLTLAGVRGHHPPTEGSAVPDFVRSLGEPALDDHLRTCEPVSPPYGFRDTSNRRRHYDARGGVPEGFLAVSDAACTFNPIYGQGMSVAALSGLALRRCLSDGSPLRPGFTARAQHAVARASDTAWLTAIGADRPYAAASDTTPPGVAERVQSWYFERLAARAAIDPVVGAAFRDVTYLAAPPSRLVSPAVALRTVLLPRARGLTSPPLRVEA</sequence>
<organism evidence="3 4">
    <name type="scientific">Streptomyces himastatinicus ATCC 53653</name>
    <dbReference type="NCBI Taxonomy" id="457427"/>
    <lineage>
        <taxon>Bacteria</taxon>
        <taxon>Bacillati</taxon>
        <taxon>Actinomycetota</taxon>
        <taxon>Actinomycetes</taxon>
        <taxon>Kitasatosporales</taxon>
        <taxon>Streptomycetaceae</taxon>
        <taxon>Streptomyces</taxon>
        <taxon>Streptomyces violaceusniger group</taxon>
    </lineage>
</organism>
<dbReference type="Gene3D" id="3.50.50.60">
    <property type="entry name" value="FAD/NAD(P)-binding domain"/>
    <property type="match status" value="1"/>
</dbReference>
<evidence type="ECO:0000259" key="2">
    <source>
        <dbReference type="Pfam" id="PF01494"/>
    </source>
</evidence>
<dbReference type="EMBL" id="GG657754">
    <property type="protein sequence ID" value="EFL20946.1"/>
    <property type="molecule type" value="Genomic_DNA"/>
</dbReference>
<proteinExistence type="predicted"/>
<dbReference type="InterPro" id="IPR002938">
    <property type="entry name" value="FAD-bd"/>
</dbReference>
<evidence type="ECO:0000256" key="1">
    <source>
        <dbReference type="SAM" id="MobiDB-lite"/>
    </source>
</evidence>
<dbReference type="Proteomes" id="UP000003963">
    <property type="component" value="Unassembled WGS sequence"/>
</dbReference>
<dbReference type="Pfam" id="PF01494">
    <property type="entry name" value="FAD_binding_3"/>
    <property type="match status" value="1"/>
</dbReference>